<dbReference type="EMBL" id="SLUN01000001">
    <property type="protein sequence ID" value="TCL76740.1"/>
    <property type="molecule type" value="Genomic_DNA"/>
</dbReference>
<dbReference type="Pfam" id="PF02788">
    <property type="entry name" value="RuBisCO_large_N"/>
    <property type="match status" value="1"/>
</dbReference>
<feature type="domain" description="Ribulose bisphosphate carboxylase large subunit ferrodoxin-like N-terminal" evidence="3">
    <location>
        <begin position="20"/>
        <end position="123"/>
    </location>
</feature>
<comment type="caution">
    <text evidence="4">The sequence shown here is derived from an EMBL/GenBank/DDBJ whole genome shotgun (WGS) entry which is preliminary data.</text>
</comment>
<evidence type="ECO:0000256" key="1">
    <source>
        <dbReference type="RuleBase" id="RU003834"/>
    </source>
</evidence>
<comment type="similarity">
    <text evidence="1">Belongs to the RuBisCO large chain family.</text>
</comment>
<evidence type="ECO:0000259" key="2">
    <source>
        <dbReference type="Pfam" id="PF00016"/>
    </source>
</evidence>
<reference evidence="4 5" key="1">
    <citation type="submission" date="2019-03" db="EMBL/GenBank/DDBJ databases">
        <title>Genomic Encyclopedia of Type Strains, Phase IV (KMG-IV): sequencing the most valuable type-strain genomes for metagenomic binning, comparative biology and taxonomic classification.</title>
        <authorList>
            <person name="Goeker M."/>
        </authorList>
    </citation>
    <scope>NUCLEOTIDE SEQUENCE [LARGE SCALE GENOMIC DNA]</scope>
    <source>
        <strain evidence="4 5">LX-B</strain>
    </source>
</reference>
<dbReference type="InterPro" id="IPR017443">
    <property type="entry name" value="RuBisCO_lsu_fd_N"/>
</dbReference>
<dbReference type="InterPro" id="IPR036376">
    <property type="entry name" value="RuBisCO_lsu_C_sf"/>
</dbReference>
<protein>
    <submittedName>
        <fullName evidence="4">2,3-diketo-5-methylthiopentyl-1-phosphate enolase</fullName>
    </submittedName>
</protein>
<sequence length="417" mass="43239">MLPYFDLPFDQPESVADGAYVIATYLAYGLDEAAALKRAGNFATGQTVGTWLPLPGVTRSMVEEYQARVVGCYPAGGGAEPVFLLRVAFPHHNFGGSFAQLITALLGNDVSTAIRIKLIDLEWTTGARAAIAGPAQGIAGLRERTGVRGRPLVMNMIKPCIGFSPAAGAELFYESGSGGVDLIKDDELLGNTGFSPVAERVRAYLKAAARLREEQGKAPLYIVNITDRPDRMRDNARAARDEGARAVMVNFVAAGLDALAALTEEFGRDLFFLGHYAGAGIMNAPAQGISAPLLLGKLPRLAGADGVVTMYPGAGAGPAQLEYYQTVQAQRLPLGGLRPAVTAVGGGVTPLNVAAIYRELGPDVILAVGGAVQGHPLGTAAGARAMMQAVAAAVAGIAPEEAAAGCPELRAALEAWG</sequence>
<dbReference type="Pfam" id="PF00016">
    <property type="entry name" value="RuBisCO_large"/>
    <property type="match status" value="1"/>
</dbReference>
<dbReference type="PANTHER" id="PTHR42704:SF17">
    <property type="entry name" value="RIBULOSE BISPHOSPHATE CARBOXYLASE LARGE CHAIN"/>
    <property type="match status" value="1"/>
</dbReference>
<dbReference type="InterPro" id="IPR033966">
    <property type="entry name" value="RuBisCO"/>
</dbReference>
<feature type="domain" description="Ribulose bisphosphate carboxylase large subunit C-terminal" evidence="2">
    <location>
        <begin position="137"/>
        <end position="416"/>
    </location>
</feature>
<dbReference type="OrthoDB" id="9770811at2"/>
<dbReference type="Gene3D" id="3.20.20.110">
    <property type="entry name" value="Ribulose bisphosphate carboxylase, large subunit, C-terminal domain"/>
    <property type="match status" value="1"/>
</dbReference>
<dbReference type="AlphaFoldDB" id="A0A4R1SCJ1"/>
<proteinExistence type="inferred from homology"/>
<keyword evidence="5" id="KW-1185">Reference proteome</keyword>
<dbReference type="GO" id="GO:0015977">
    <property type="term" value="P:carbon fixation"/>
    <property type="evidence" value="ECO:0007669"/>
    <property type="project" value="InterPro"/>
</dbReference>
<dbReference type="GO" id="GO:0000287">
    <property type="term" value="F:magnesium ion binding"/>
    <property type="evidence" value="ECO:0007669"/>
    <property type="project" value="InterPro"/>
</dbReference>
<evidence type="ECO:0000259" key="3">
    <source>
        <dbReference type="Pfam" id="PF02788"/>
    </source>
</evidence>
<dbReference type="SFLD" id="SFLDG00301">
    <property type="entry name" value="RuBisCO-like_proteins"/>
    <property type="match status" value="1"/>
</dbReference>
<dbReference type="RefSeq" id="WP_132012145.1">
    <property type="nucleotide sequence ID" value="NZ_SLUN01000001.1"/>
</dbReference>
<dbReference type="Gene3D" id="3.30.70.150">
    <property type="entry name" value="RuBisCO large subunit, N-terminal domain"/>
    <property type="match status" value="1"/>
</dbReference>
<dbReference type="Proteomes" id="UP000295008">
    <property type="component" value="Unassembled WGS sequence"/>
</dbReference>
<dbReference type="SUPFAM" id="SSF51649">
    <property type="entry name" value="RuBisCo, C-terminal domain"/>
    <property type="match status" value="1"/>
</dbReference>
<dbReference type="SUPFAM" id="SSF54966">
    <property type="entry name" value="RuBisCO, large subunit, small (N-terminal) domain"/>
    <property type="match status" value="1"/>
</dbReference>
<dbReference type="CDD" id="cd08205">
    <property type="entry name" value="RuBisCO_IV_RLP"/>
    <property type="match status" value="1"/>
</dbReference>
<gene>
    <name evidence="4" type="ORF">EDC14_100120</name>
</gene>
<dbReference type="SFLD" id="SFLDS00014">
    <property type="entry name" value="RuBisCO"/>
    <property type="match status" value="1"/>
</dbReference>
<dbReference type="InterPro" id="IPR000685">
    <property type="entry name" value="RuBisCO_lsu_C"/>
</dbReference>
<accession>A0A4R1SCJ1</accession>
<evidence type="ECO:0000313" key="4">
    <source>
        <dbReference type="EMBL" id="TCL76740.1"/>
    </source>
</evidence>
<name>A0A4R1SCJ1_HYDET</name>
<organism evidence="4 5">
    <name type="scientific">Hydrogenispora ethanolica</name>
    <dbReference type="NCBI Taxonomy" id="1082276"/>
    <lineage>
        <taxon>Bacteria</taxon>
        <taxon>Bacillati</taxon>
        <taxon>Bacillota</taxon>
        <taxon>Hydrogenispora</taxon>
    </lineage>
</organism>
<dbReference type="GO" id="GO:0016984">
    <property type="term" value="F:ribulose-bisphosphate carboxylase activity"/>
    <property type="evidence" value="ECO:0007669"/>
    <property type="project" value="InterPro"/>
</dbReference>
<dbReference type="InterPro" id="IPR036422">
    <property type="entry name" value="RuBisCO_lsu_N_sf"/>
</dbReference>
<evidence type="ECO:0000313" key="5">
    <source>
        <dbReference type="Proteomes" id="UP000295008"/>
    </source>
</evidence>
<dbReference type="PANTHER" id="PTHR42704">
    <property type="entry name" value="RIBULOSE BISPHOSPHATE CARBOXYLASE"/>
    <property type="match status" value="1"/>
</dbReference>